<dbReference type="SUPFAM" id="SSF54593">
    <property type="entry name" value="Glyoxalase/Bleomycin resistance protein/Dihydroxybiphenyl dioxygenase"/>
    <property type="match status" value="1"/>
</dbReference>
<dbReference type="GO" id="GO:0004493">
    <property type="term" value="F:methylmalonyl-CoA epimerase activity"/>
    <property type="evidence" value="ECO:0007669"/>
    <property type="project" value="TreeGrafter"/>
</dbReference>
<sequence>MIADILHFSFTVSDIEQSVDWYTEVLGLELVHRQRQENEYTQVLVGIPGAILEVAQLKLPTLSPAYSSHVLELIQYVEGAGGSRDLPTNQVGVAHLALVVTDIHARYEWMVSAGVHFKSPPVRITAGANEGGFACYFTDPDGITLELLQFSPSRAEALGLPQN</sequence>
<dbReference type="PANTHER" id="PTHR43048">
    <property type="entry name" value="METHYLMALONYL-COA EPIMERASE"/>
    <property type="match status" value="1"/>
</dbReference>
<reference evidence="3" key="1">
    <citation type="submission" date="2020-05" db="EMBL/GenBank/DDBJ databases">
        <authorList>
            <person name="Chiriac C."/>
            <person name="Salcher M."/>
            <person name="Ghai R."/>
            <person name="Kavagutti S V."/>
        </authorList>
    </citation>
    <scope>NUCLEOTIDE SEQUENCE</scope>
</reference>
<organism evidence="3">
    <name type="scientific">freshwater metagenome</name>
    <dbReference type="NCBI Taxonomy" id="449393"/>
    <lineage>
        <taxon>unclassified sequences</taxon>
        <taxon>metagenomes</taxon>
        <taxon>ecological metagenomes</taxon>
    </lineage>
</organism>
<evidence type="ECO:0000259" key="2">
    <source>
        <dbReference type="PROSITE" id="PS51819"/>
    </source>
</evidence>
<evidence type="ECO:0000313" key="3">
    <source>
        <dbReference type="EMBL" id="CAB4833776.1"/>
    </source>
</evidence>
<dbReference type="AlphaFoldDB" id="A0A6J7ALB4"/>
<protein>
    <submittedName>
        <fullName evidence="3">Unannotated protein</fullName>
    </submittedName>
</protein>
<keyword evidence="1" id="KW-0479">Metal-binding</keyword>
<evidence type="ECO:0000256" key="1">
    <source>
        <dbReference type="ARBA" id="ARBA00022723"/>
    </source>
</evidence>
<dbReference type="PANTHER" id="PTHR43048:SF3">
    <property type="entry name" value="METHYLMALONYL-COA EPIMERASE, MITOCHONDRIAL"/>
    <property type="match status" value="1"/>
</dbReference>
<dbReference type="GO" id="GO:0046491">
    <property type="term" value="P:L-methylmalonyl-CoA metabolic process"/>
    <property type="evidence" value="ECO:0007669"/>
    <property type="project" value="TreeGrafter"/>
</dbReference>
<dbReference type="InterPro" id="IPR004360">
    <property type="entry name" value="Glyas_Fos-R_dOase_dom"/>
</dbReference>
<proteinExistence type="predicted"/>
<gene>
    <name evidence="3" type="ORF">UFOPK3204_01322</name>
</gene>
<accession>A0A6J7ALB4</accession>
<name>A0A6J7ALB4_9ZZZZ</name>
<dbReference type="GO" id="GO:0046872">
    <property type="term" value="F:metal ion binding"/>
    <property type="evidence" value="ECO:0007669"/>
    <property type="project" value="UniProtKB-KW"/>
</dbReference>
<dbReference type="InterPro" id="IPR037523">
    <property type="entry name" value="VOC_core"/>
</dbReference>
<feature type="domain" description="VOC" evidence="2">
    <location>
        <begin position="4"/>
        <end position="150"/>
    </location>
</feature>
<dbReference type="Pfam" id="PF00903">
    <property type="entry name" value="Glyoxalase"/>
    <property type="match status" value="1"/>
</dbReference>
<dbReference type="InterPro" id="IPR051785">
    <property type="entry name" value="MMCE/EMCE_epimerase"/>
</dbReference>
<dbReference type="EMBL" id="CAFABK010000070">
    <property type="protein sequence ID" value="CAB4833776.1"/>
    <property type="molecule type" value="Genomic_DNA"/>
</dbReference>
<dbReference type="InterPro" id="IPR029068">
    <property type="entry name" value="Glyas_Bleomycin-R_OHBP_Dase"/>
</dbReference>
<dbReference type="PROSITE" id="PS51819">
    <property type="entry name" value="VOC"/>
    <property type="match status" value="1"/>
</dbReference>
<dbReference type="Gene3D" id="3.10.180.10">
    <property type="entry name" value="2,3-Dihydroxybiphenyl 1,2-Dioxygenase, domain 1"/>
    <property type="match status" value="1"/>
</dbReference>